<sequence>MNITERKAIALRSMIENMNRELEEVDDSSG</sequence>
<dbReference type="Proteomes" id="UP000510821">
    <property type="component" value="Chromosome"/>
</dbReference>
<proteinExistence type="predicted"/>
<feature type="coiled-coil region" evidence="1">
    <location>
        <begin position="1"/>
        <end position="28"/>
    </location>
</feature>
<dbReference type="AlphaFoldDB" id="A0A7D6BQ23"/>
<name>A0A7D6BQ23_FERL1</name>
<dbReference type="EMBL" id="CP058998">
    <property type="protein sequence ID" value="QLJ52423.1"/>
    <property type="molecule type" value="Genomic_DNA"/>
</dbReference>
<evidence type="ECO:0000256" key="1">
    <source>
        <dbReference type="SAM" id="Coils"/>
    </source>
</evidence>
<organism evidence="2 3">
    <name type="scientific">Fermentimicrarchaeum limneticum</name>
    <dbReference type="NCBI Taxonomy" id="2795018"/>
    <lineage>
        <taxon>Archaea</taxon>
        <taxon>Candidatus Micrarchaeota</taxon>
        <taxon>Candidatus Fermentimicrarchaeales</taxon>
        <taxon>Candidatus Fermentimicrarchaeaceae</taxon>
        <taxon>Candidatus Fermentimicrarchaeum</taxon>
    </lineage>
</organism>
<gene>
    <name evidence="2" type="ORF">Sv326_0248</name>
</gene>
<reference evidence="3" key="1">
    <citation type="submission" date="2020-07" db="EMBL/GenBank/DDBJ databases">
        <title>Metabolic diversity and evolutionary history of the archaeal phylum ###Micrarchaeota### uncovered from a freshwater lake metagenome.</title>
        <authorList>
            <person name="Kadnikov V.V."/>
            <person name="Savvichev A.S."/>
            <person name="Mardanov A.V."/>
            <person name="Beletsky A.V."/>
            <person name="Chupakov A.V."/>
            <person name="Kokryatskaya N.M."/>
            <person name="Pimenov N.V."/>
            <person name="Ravin N.V."/>
        </authorList>
    </citation>
    <scope>NUCLEOTIDE SEQUENCE [LARGE SCALE GENOMIC DNA]</scope>
</reference>
<evidence type="ECO:0000313" key="3">
    <source>
        <dbReference type="Proteomes" id="UP000510821"/>
    </source>
</evidence>
<keyword evidence="1" id="KW-0175">Coiled coil</keyword>
<dbReference type="KEGG" id="flt:Sv326_0248"/>
<evidence type="ECO:0000313" key="2">
    <source>
        <dbReference type="EMBL" id="QLJ52423.1"/>
    </source>
</evidence>
<accession>A0A7D6BQ23</accession>
<protein>
    <submittedName>
        <fullName evidence="2">Uncharacterized protein</fullName>
    </submittedName>
</protein>